<dbReference type="eggNOG" id="KOG4275">
    <property type="taxonomic scope" value="Eukaryota"/>
</dbReference>
<dbReference type="InterPro" id="IPR013083">
    <property type="entry name" value="Znf_RING/FYVE/PHD"/>
</dbReference>
<evidence type="ECO:0000256" key="4">
    <source>
        <dbReference type="PROSITE-ProRule" id="PRU00175"/>
    </source>
</evidence>
<name>D8QQJ6_SELML</name>
<feature type="compositionally biased region" description="Basic and acidic residues" evidence="5">
    <location>
        <begin position="1"/>
        <end position="17"/>
    </location>
</feature>
<dbReference type="InParanoid" id="D8QQJ6"/>
<dbReference type="KEGG" id="smo:SELMODRAFT_74018"/>
<evidence type="ECO:0000256" key="1">
    <source>
        <dbReference type="ARBA" id="ARBA00022723"/>
    </source>
</evidence>
<keyword evidence="3" id="KW-0862">Zinc</keyword>
<gene>
    <name evidence="7" type="ORF">SELMODRAFT_74018</name>
</gene>
<evidence type="ECO:0000313" key="8">
    <source>
        <dbReference type="Proteomes" id="UP000001514"/>
    </source>
</evidence>
<dbReference type="Pfam" id="PF13920">
    <property type="entry name" value="zf-C3HC4_3"/>
    <property type="match status" value="1"/>
</dbReference>
<dbReference type="GO" id="GO:0008270">
    <property type="term" value="F:zinc ion binding"/>
    <property type="evidence" value="ECO:0007669"/>
    <property type="project" value="UniProtKB-KW"/>
</dbReference>
<dbReference type="Proteomes" id="UP000001514">
    <property type="component" value="Unassembled WGS sequence"/>
</dbReference>
<dbReference type="SUPFAM" id="SSF57850">
    <property type="entry name" value="RING/U-box"/>
    <property type="match status" value="1"/>
</dbReference>
<dbReference type="EMBL" id="GL377565">
    <property type="protein sequence ID" value="EFJ37808.1"/>
    <property type="molecule type" value="Genomic_DNA"/>
</dbReference>
<proteinExistence type="predicted"/>
<feature type="non-terminal residue" evidence="7">
    <location>
        <position position="1"/>
    </location>
</feature>
<evidence type="ECO:0000256" key="5">
    <source>
        <dbReference type="SAM" id="MobiDB-lite"/>
    </source>
</evidence>
<protein>
    <recommendedName>
        <fullName evidence="6">RING-type domain-containing protein</fullName>
    </recommendedName>
</protein>
<dbReference type="SMART" id="SM00184">
    <property type="entry name" value="RING"/>
    <property type="match status" value="1"/>
</dbReference>
<dbReference type="PANTHER" id="PTHR46858:SF5">
    <property type="entry name" value="E3 UBIQUITIN-PROTEIN LIGASE APD1-RELATED"/>
    <property type="match status" value="1"/>
</dbReference>
<sequence>DEKLSNEQPSVDHRPAEGSHSSPGDEQLCAICLDAPKDSFFDPCGHCATCYACGERIKASGNAICPICRENIRTVRRLFVS</sequence>
<keyword evidence="8" id="KW-1185">Reference proteome</keyword>
<dbReference type="InterPro" id="IPR001841">
    <property type="entry name" value="Znf_RING"/>
</dbReference>
<evidence type="ECO:0000256" key="2">
    <source>
        <dbReference type="ARBA" id="ARBA00022771"/>
    </source>
</evidence>
<dbReference type="HOGENOM" id="CLU_170671_0_0_1"/>
<evidence type="ECO:0000259" key="6">
    <source>
        <dbReference type="PROSITE" id="PS50089"/>
    </source>
</evidence>
<dbReference type="Gene3D" id="3.30.40.10">
    <property type="entry name" value="Zinc/RING finger domain, C3HC4 (zinc finger)"/>
    <property type="match status" value="1"/>
</dbReference>
<evidence type="ECO:0000313" key="7">
    <source>
        <dbReference type="EMBL" id="EFJ37808.1"/>
    </source>
</evidence>
<evidence type="ECO:0000256" key="3">
    <source>
        <dbReference type="ARBA" id="ARBA00022833"/>
    </source>
</evidence>
<organism evidence="8">
    <name type="scientific">Selaginella moellendorffii</name>
    <name type="common">Spikemoss</name>
    <dbReference type="NCBI Taxonomy" id="88036"/>
    <lineage>
        <taxon>Eukaryota</taxon>
        <taxon>Viridiplantae</taxon>
        <taxon>Streptophyta</taxon>
        <taxon>Embryophyta</taxon>
        <taxon>Tracheophyta</taxon>
        <taxon>Lycopodiopsida</taxon>
        <taxon>Selaginellales</taxon>
        <taxon>Selaginellaceae</taxon>
        <taxon>Selaginella</taxon>
    </lineage>
</organism>
<dbReference type="Gramene" id="EFJ37808">
    <property type="protein sequence ID" value="EFJ37808"/>
    <property type="gene ID" value="SELMODRAFT_74018"/>
</dbReference>
<dbReference type="AlphaFoldDB" id="D8QQJ6"/>
<dbReference type="PANTHER" id="PTHR46858">
    <property type="entry name" value="OS05G0521000 PROTEIN"/>
    <property type="match status" value="1"/>
</dbReference>
<keyword evidence="2 4" id="KW-0863">Zinc-finger</keyword>
<feature type="region of interest" description="Disordered" evidence="5">
    <location>
        <begin position="1"/>
        <end position="24"/>
    </location>
</feature>
<keyword evidence="1" id="KW-0479">Metal-binding</keyword>
<reference evidence="7 8" key="1">
    <citation type="journal article" date="2011" name="Science">
        <title>The Selaginella genome identifies genetic changes associated with the evolution of vascular plants.</title>
        <authorList>
            <person name="Banks J.A."/>
            <person name="Nishiyama T."/>
            <person name="Hasebe M."/>
            <person name="Bowman J.L."/>
            <person name="Gribskov M."/>
            <person name="dePamphilis C."/>
            <person name="Albert V.A."/>
            <person name="Aono N."/>
            <person name="Aoyama T."/>
            <person name="Ambrose B.A."/>
            <person name="Ashton N.W."/>
            <person name="Axtell M.J."/>
            <person name="Barker E."/>
            <person name="Barker M.S."/>
            <person name="Bennetzen J.L."/>
            <person name="Bonawitz N.D."/>
            <person name="Chapple C."/>
            <person name="Cheng C."/>
            <person name="Correa L.G."/>
            <person name="Dacre M."/>
            <person name="DeBarry J."/>
            <person name="Dreyer I."/>
            <person name="Elias M."/>
            <person name="Engstrom E.M."/>
            <person name="Estelle M."/>
            <person name="Feng L."/>
            <person name="Finet C."/>
            <person name="Floyd S.K."/>
            <person name="Frommer W.B."/>
            <person name="Fujita T."/>
            <person name="Gramzow L."/>
            <person name="Gutensohn M."/>
            <person name="Harholt J."/>
            <person name="Hattori M."/>
            <person name="Heyl A."/>
            <person name="Hirai T."/>
            <person name="Hiwatashi Y."/>
            <person name="Ishikawa M."/>
            <person name="Iwata M."/>
            <person name="Karol K.G."/>
            <person name="Koehler B."/>
            <person name="Kolukisaoglu U."/>
            <person name="Kubo M."/>
            <person name="Kurata T."/>
            <person name="Lalonde S."/>
            <person name="Li K."/>
            <person name="Li Y."/>
            <person name="Litt A."/>
            <person name="Lyons E."/>
            <person name="Manning G."/>
            <person name="Maruyama T."/>
            <person name="Michael T.P."/>
            <person name="Mikami K."/>
            <person name="Miyazaki S."/>
            <person name="Morinaga S."/>
            <person name="Murata T."/>
            <person name="Mueller-Roeber B."/>
            <person name="Nelson D.R."/>
            <person name="Obara M."/>
            <person name="Oguri Y."/>
            <person name="Olmstead R.G."/>
            <person name="Onodera N."/>
            <person name="Petersen B.L."/>
            <person name="Pils B."/>
            <person name="Prigge M."/>
            <person name="Rensing S.A."/>
            <person name="Riano-Pachon D.M."/>
            <person name="Roberts A.W."/>
            <person name="Sato Y."/>
            <person name="Scheller H.V."/>
            <person name="Schulz B."/>
            <person name="Schulz C."/>
            <person name="Shakirov E.V."/>
            <person name="Shibagaki N."/>
            <person name="Shinohara N."/>
            <person name="Shippen D.E."/>
            <person name="Soerensen I."/>
            <person name="Sotooka R."/>
            <person name="Sugimoto N."/>
            <person name="Sugita M."/>
            <person name="Sumikawa N."/>
            <person name="Tanurdzic M."/>
            <person name="Theissen G."/>
            <person name="Ulvskov P."/>
            <person name="Wakazuki S."/>
            <person name="Weng J.K."/>
            <person name="Willats W.W."/>
            <person name="Wipf D."/>
            <person name="Wolf P.G."/>
            <person name="Yang L."/>
            <person name="Zimmer A.D."/>
            <person name="Zhu Q."/>
            <person name="Mitros T."/>
            <person name="Hellsten U."/>
            <person name="Loque D."/>
            <person name="Otillar R."/>
            <person name="Salamov A."/>
            <person name="Schmutz J."/>
            <person name="Shapiro H."/>
            <person name="Lindquist E."/>
            <person name="Lucas S."/>
            <person name="Rokhsar D."/>
            <person name="Grigoriev I.V."/>
        </authorList>
    </citation>
    <scope>NUCLEOTIDE SEQUENCE [LARGE SCALE GENOMIC DNA]</scope>
</reference>
<feature type="domain" description="RING-type" evidence="6">
    <location>
        <begin position="29"/>
        <end position="69"/>
    </location>
</feature>
<accession>D8QQJ6</accession>
<dbReference type="OrthoDB" id="3045089at2759"/>
<dbReference type="PROSITE" id="PS50089">
    <property type="entry name" value="ZF_RING_2"/>
    <property type="match status" value="1"/>
</dbReference>